<dbReference type="PANTHER" id="PTHR43095">
    <property type="entry name" value="SUGAR KINASE"/>
    <property type="match status" value="1"/>
</dbReference>
<evidence type="ECO:0000313" key="6">
    <source>
        <dbReference type="Proteomes" id="UP001595616"/>
    </source>
</evidence>
<feature type="domain" description="Carbohydrate kinase FGGY N-terminal" evidence="4">
    <location>
        <begin position="3"/>
        <end position="245"/>
    </location>
</feature>
<dbReference type="PANTHER" id="PTHR43095:SF5">
    <property type="entry name" value="XYLULOSE KINASE"/>
    <property type="match status" value="1"/>
</dbReference>
<sequence length="494" mass="53327">MFLLGIDLGTSSIKASIVDAVTKKEIASAQYPDIEVEISSPQAGWAEQSPELWWHNTQEAIKRVVAKGGFDAKKVGAIGISYQMHGLVMLDKQGQVLRPSIIWCDSRAVEYGETAFQKIGEEKALNHLLNSPGNFTAAKLAWVKANEPEIFEKCDKIMLPGDYIGFMMSGNLTTSNSGLSEGVFWDFKTNTLSEDILAAFGFDASIIPNIQPVFSNHGELSSDVAETLGLAAGTPIAYKAGDQPNNALSLNVVNPGEIAATAGTSGVVYAVSDQVACDPQSRINSFAHVNHQMDELNRIGILLCINGTGILNRWVKENFAHGVSYQEMNQRAAKINVGADGLSILPFGNGAERMLGNKIMGAQIQDLDFNKHTQYHVFRAAQEGIAFSLKYGFDMMLGLGVVPNVIRAGHANMFLSEVFTNAVVNATQLPVEMYDTHGAKGAALGGGVGAGIFKSIKEAMDGLTLLKVVEPDIKQKDQYANAYANWETKLNSFL</sequence>
<evidence type="ECO:0000256" key="1">
    <source>
        <dbReference type="ARBA" id="ARBA00009156"/>
    </source>
</evidence>
<dbReference type="EMBL" id="JBHRYQ010000001">
    <property type="protein sequence ID" value="MFC3809492.1"/>
    <property type="molecule type" value="Genomic_DNA"/>
</dbReference>
<reference evidence="6" key="1">
    <citation type="journal article" date="2019" name="Int. J. Syst. Evol. Microbiol.">
        <title>The Global Catalogue of Microorganisms (GCM) 10K type strain sequencing project: providing services to taxonomists for standard genome sequencing and annotation.</title>
        <authorList>
            <consortium name="The Broad Institute Genomics Platform"/>
            <consortium name="The Broad Institute Genome Sequencing Center for Infectious Disease"/>
            <person name="Wu L."/>
            <person name="Ma J."/>
        </authorList>
    </citation>
    <scope>NUCLEOTIDE SEQUENCE [LARGE SCALE GENOMIC DNA]</scope>
    <source>
        <strain evidence="6">CECT 7956</strain>
    </source>
</reference>
<evidence type="ECO:0000259" key="4">
    <source>
        <dbReference type="Pfam" id="PF00370"/>
    </source>
</evidence>
<keyword evidence="6" id="KW-1185">Reference proteome</keyword>
<dbReference type="PIRSF" id="PIRSF000538">
    <property type="entry name" value="GlpK"/>
    <property type="match status" value="1"/>
</dbReference>
<evidence type="ECO:0000313" key="5">
    <source>
        <dbReference type="EMBL" id="MFC3809492.1"/>
    </source>
</evidence>
<dbReference type="InterPro" id="IPR018484">
    <property type="entry name" value="FGGY_N"/>
</dbReference>
<gene>
    <name evidence="5" type="ORF">ACFOOI_02405</name>
</gene>
<name>A0ABV7YRN1_9BACT</name>
<dbReference type="InterPro" id="IPR000577">
    <property type="entry name" value="Carb_kinase_FGGY"/>
</dbReference>
<keyword evidence="2 5" id="KW-0808">Transferase</keyword>
<dbReference type="RefSeq" id="WP_379834632.1">
    <property type="nucleotide sequence ID" value="NZ_JBHRYQ010000001.1"/>
</dbReference>
<protein>
    <submittedName>
        <fullName evidence="5">Xylulokinase</fullName>
        <ecNumber evidence="5">2.7.1.17</ecNumber>
    </submittedName>
</protein>
<dbReference type="CDD" id="cd07809">
    <property type="entry name" value="ASKHA_NBD_FGGY_BaXK-like"/>
    <property type="match status" value="1"/>
</dbReference>
<dbReference type="InterPro" id="IPR050406">
    <property type="entry name" value="FGGY_Carb_Kinase"/>
</dbReference>
<dbReference type="SUPFAM" id="SSF53067">
    <property type="entry name" value="Actin-like ATPase domain"/>
    <property type="match status" value="2"/>
</dbReference>
<dbReference type="GO" id="GO:0004856">
    <property type="term" value="F:D-xylulokinase activity"/>
    <property type="evidence" value="ECO:0007669"/>
    <property type="project" value="UniProtKB-EC"/>
</dbReference>
<dbReference type="EC" id="2.7.1.17" evidence="5"/>
<dbReference type="Gene3D" id="3.30.420.40">
    <property type="match status" value="2"/>
</dbReference>
<comment type="similarity">
    <text evidence="1">Belongs to the FGGY kinase family.</text>
</comment>
<proteinExistence type="inferred from homology"/>
<dbReference type="InterPro" id="IPR043129">
    <property type="entry name" value="ATPase_NBD"/>
</dbReference>
<evidence type="ECO:0000256" key="2">
    <source>
        <dbReference type="ARBA" id="ARBA00022679"/>
    </source>
</evidence>
<dbReference type="Proteomes" id="UP001595616">
    <property type="component" value="Unassembled WGS sequence"/>
</dbReference>
<keyword evidence="3" id="KW-0418">Kinase</keyword>
<accession>A0ABV7YRN1</accession>
<dbReference type="Pfam" id="PF00370">
    <property type="entry name" value="FGGY_N"/>
    <property type="match status" value="1"/>
</dbReference>
<evidence type="ECO:0000256" key="3">
    <source>
        <dbReference type="ARBA" id="ARBA00022777"/>
    </source>
</evidence>
<organism evidence="5 6">
    <name type="scientific">Lacihabitans lacunae</name>
    <dbReference type="NCBI Taxonomy" id="1028214"/>
    <lineage>
        <taxon>Bacteria</taxon>
        <taxon>Pseudomonadati</taxon>
        <taxon>Bacteroidota</taxon>
        <taxon>Cytophagia</taxon>
        <taxon>Cytophagales</taxon>
        <taxon>Leadbetterellaceae</taxon>
        <taxon>Lacihabitans</taxon>
    </lineage>
</organism>
<comment type="caution">
    <text evidence="5">The sequence shown here is derived from an EMBL/GenBank/DDBJ whole genome shotgun (WGS) entry which is preliminary data.</text>
</comment>